<proteinExistence type="predicted"/>
<keyword evidence="1" id="KW-0732">Signal</keyword>
<evidence type="ECO:0000313" key="2">
    <source>
        <dbReference type="EMBL" id="TGO13379.1"/>
    </source>
</evidence>
<sequence>MKTLLFIPLLLINSVTALTLPTEETRRDTSTYYSIGENELGTIYSTIKPTEKRQDSKWYAISTNEHGTVYSSIKPLSVKRDESGVPSLADYQDWMAKQGLTSRELSEVEKRLTNYEALSNCMALCGTRLAAATGDTMSYRVQYCLQQCGLQMAISYYSRAKYMDQYPESFPPANTLTG</sequence>
<gene>
    <name evidence="2" type="ORF">BTUL_0070g00070</name>
</gene>
<evidence type="ECO:0000256" key="1">
    <source>
        <dbReference type="SAM" id="SignalP"/>
    </source>
</evidence>
<comment type="caution">
    <text evidence="2">The sequence shown here is derived from an EMBL/GenBank/DDBJ whole genome shotgun (WGS) entry which is preliminary data.</text>
</comment>
<feature type="chain" id="PRO_5021486629" evidence="1">
    <location>
        <begin position="18"/>
        <end position="178"/>
    </location>
</feature>
<keyword evidence="3" id="KW-1185">Reference proteome</keyword>
<organism evidence="2 3">
    <name type="scientific">Botrytis tulipae</name>
    <dbReference type="NCBI Taxonomy" id="87230"/>
    <lineage>
        <taxon>Eukaryota</taxon>
        <taxon>Fungi</taxon>
        <taxon>Dikarya</taxon>
        <taxon>Ascomycota</taxon>
        <taxon>Pezizomycotina</taxon>
        <taxon>Leotiomycetes</taxon>
        <taxon>Helotiales</taxon>
        <taxon>Sclerotiniaceae</taxon>
        <taxon>Botrytis</taxon>
    </lineage>
</organism>
<dbReference type="Proteomes" id="UP000297777">
    <property type="component" value="Unassembled WGS sequence"/>
</dbReference>
<name>A0A4Z1EQ20_9HELO</name>
<reference evidence="2 3" key="1">
    <citation type="submission" date="2017-12" db="EMBL/GenBank/DDBJ databases">
        <title>Comparative genomics of Botrytis spp.</title>
        <authorList>
            <person name="Valero-Jimenez C.A."/>
            <person name="Tapia P."/>
            <person name="Veloso J."/>
            <person name="Silva-Moreno E."/>
            <person name="Staats M."/>
            <person name="Valdes J.H."/>
            <person name="Van Kan J.A.L."/>
        </authorList>
    </citation>
    <scope>NUCLEOTIDE SEQUENCE [LARGE SCALE GENOMIC DNA]</scope>
    <source>
        <strain evidence="2 3">Bt9001</strain>
    </source>
</reference>
<dbReference type="OrthoDB" id="10277806at2759"/>
<dbReference type="AlphaFoldDB" id="A0A4Z1EQ20"/>
<protein>
    <submittedName>
        <fullName evidence="2">Uncharacterized protein</fullName>
    </submittedName>
</protein>
<accession>A0A4Z1EQ20</accession>
<feature type="signal peptide" evidence="1">
    <location>
        <begin position="1"/>
        <end position="17"/>
    </location>
</feature>
<dbReference type="EMBL" id="PQXH01000070">
    <property type="protein sequence ID" value="TGO13379.1"/>
    <property type="molecule type" value="Genomic_DNA"/>
</dbReference>
<evidence type="ECO:0000313" key="3">
    <source>
        <dbReference type="Proteomes" id="UP000297777"/>
    </source>
</evidence>